<dbReference type="AlphaFoldDB" id="A0A8J7VX35"/>
<dbReference type="GO" id="GO:0046872">
    <property type="term" value="F:metal ion binding"/>
    <property type="evidence" value="ECO:0007669"/>
    <property type="project" value="UniProtKB-KW"/>
</dbReference>
<reference evidence="6" key="1">
    <citation type="submission" date="2021-04" db="EMBL/GenBank/DDBJ databases">
        <title>Sinoanaerobacter chloroacetimidivorans sp. nov., an obligate anaerobic bacterium isolated from anaerobic sludge.</title>
        <authorList>
            <person name="Bao Y."/>
        </authorList>
    </citation>
    <scope>NUCLEOTIDE SEQUENCE</scope>
    <source>
        <strain evidence="6">BAD-6</strain>
    </source>
</reference>
<dbReference type="EMBL" id="JAGSND010000001">
    <property type="protein sequence ID" value="MBR0596657.1"/>
    <property type="molecule type" value="Genomic_DNA"/>
</dbReference>
<evidence type="ECO:0000256" key="3">
    <source>
        <dbReference type="ARBA" id="ARBA00022801"/>
    </source>
</evidence>
<sequence length="206" mass="22316">MIIKNYLSGPLSVNSYLVVDEKTKKAFIVDPGGHNVNMVSNIKENGYHIEYIILTHGHGDHIGGVPAYQKEFPGAKLVAGKLEQEMLRNAKMNFSQELSGIPVSLNPDILVADGDTLMVGNLELKFLFTPGHTVGGISILAEDALFSGDTLFAQSIGRTDFPGSSFAAIKSSIENKLYTLPDQTTVYPGHMGTTTIGFEKENNPFV</sequence>
<accession>A0A8J7VX35</accession>
<dbReference type="CDD" id="cd06262">
    <property type="entry name" value="metallo-hydrolase-like_MBL-fold"/>
    <property type="match status" value="1"/>
</dbReference>
<dbReference type="GO" id="GO:0016787">
    <property type="term" value="F:hydrolase activity"/>
    <property type="evidence" value="ECO:0007669"/>
    <property type="project" value="UniProtKB-KW"/>
</dbReference>
<proteinExistence type="predicted"/>
<dbReference type="InterPro" id="IPR051453">
    <property type="entry name" value="MBL_Glyoxalase_II"/>
</dbReference>
<dbReference type="RefSeq" id="WP_227016779.1">
    <property type="nucleotide sequence ID" value="NZ_JAGSND010000001.1"/>
</dbReference>
<protein>
    <submittedName>
        <fullName evidence="6">MBL fold metallo-hydrolase</fullName>
    </submittedName>
</protein>
<dbReference type="PANTHER" id="PTHR46233:SF3">
    <property type="entry name" value="HYDROXYACYLGLUTATHIONE HYDROLASE GLOC"/>
    <property type="match status" value="1"/>
</dbReference>
<name>A0A8J7VX35_9FIRM</name>
<dbReference type="SUPFAM" id="SSF56281">
    <property type="entry name" value="Metallo-hydrolase/oxidoreductase"/>
    <property type="match status" value="1"/>
</dbReference>
<comment type="caution">
    <text evidence="6">The sequence shown here is derived from an EMBL/GenBank/DDBJ whole genome shotgun (WGS) entry which is preliminary data.</text>
</comment>
<organism evidence="6 7">
    <name type="scientific">Sinanaerobacter chloroacetimidivorans</name>
    <dbReference type="NCBI Taxonomy" id="2818044"/>
    <lineage>
        <taxon>Bacteria</taxon>
        <taxon>Bacillati</taxon>
        <taxon>Bacillota</taxon>
        <taxon>Clostridia</taxon>
        <taxon>Peptostreptococcales</taxon>
        <taxon>Anaerovoracaceae</taxon>
        <taxon>Sinanaerobacter</taxon>
    </lineage>
</organism>
<evidence type="ECO:0000259" key="5">
    <source>
        <dbReference type="SMART" id="SM00849"/>
    </source>
</evidence>
<gene>
    <name evidence="6" type="ORF">KCX82_02090</name>
</gene>
<dbReference type="SMART" id="SM00849">
    <property type="entry name" value="Lactamase_B"/>
    <property type="match status" value="1"/>
</dbReference>
<dbReference type="InterPro" id="IPR036866">
    <property type="entry name" value="RibonucZ/Hydroxyglut_hydro"/>
</dbReference>
<evidence type="ECO:0000256" key="4">
    <source>
        <dbReference type="ARBA" id="ARBA00022833"/>
    </source>
</evidence>
<keyword evidence="7" id="KW-1185">Reference proteome</keyword>
<keyword evidence="4" id="KW-0862">Zinc</keyword>
<keyword evidence="3" id="KW-0378">Hydrolase</keyword>
<evidence type="ECO:0000256" key="1">
    <source>
        <dbReference type="ARBA" id="ARBA00001947"/>
    </source>
</evidence>
<evidence type="ECO:0000256" key="2">
    <source>
        <dbReference type="ARBA" id="ARBA00022723"/>
    </source>
</evidence>
<comment type="cofactor">
    <cofactor evidence="1">
        <name>Zn(2+)</name>
        <dbReference type="ChEBI" id="CHEBI:29105"/>
    </cofactor>
</comment>
<dbReference type="Proteomes" id="UP000675664">
    <property type="component" value="Unassembled WGS sequence"/>
</dbReference>
<reference evidence="6" key="2">
    <citation type="submission" date="2021-04" db="EMBL/GenBank/DDBJ databases">
        <authorList>
            <person name="Liu J."/>
        </authorList>
    </citation>
    <scope>NUCLEOTIDE SEQUENCE</scope>
    <source>
        <strain evidence="6">BAD-6</strain>
    </source>
</reference>
<evidence type="ECO:0000313" key="7">
    <source>
        <dbReference type="Proteomes" id="UP000675664"/>
    </source>
</evidence>
<dbReference type="PANTHER" id="PTHR46233">
    <property type="entry name" value="HYDROXYACYLGLUTATHIONE HYDROLASE GLOC"/>
    <property type="match status" value="1"/>
</dbReference>
<evidence type="ECO:0000313" key="6">
    <source>
        <dbReference type="EMBL" id="MBR0596657.1"/>
    </source>
</evidence>
<dbReference type="Gene3D" id="3.60.15.10">
    <property type="entry name" value="Ribonuclease Z/Hydroxyacylglutathione hydrolase-like"/>
    <property type="match status" value="1"/>
</dbReference>
<dbReference type="Pfam" id="PF00753">
    <property type="entry name" value="Lactamase_B"/>
    <property type="match status" value="1"/>
</dbReference>
<feature type="domain" description="Metallo-beta-lactamase" evidence="5">
    <location>
        <begin position="12"/>
        <end position="190"/>
    </location>
</feature>
<keyword evidence="2" id="KW-0479">Metal-binding</keyword>
<dbReference type="InterPro" id="IPR001279">
    <property type="entry name" value="Metallo-B-lactamas"/>
</dbReference>